<evidence type="ECO:0000313" key="1">
    <source>
        <dbReference type="EMBL" id="GGA40918.1"/>
    </source>
</evidence>
<protein>
    <recommendedName>
        <fullName evidence="3">HNH endonuclease</fullName>
    </recommendedName>
</protein>
<dbReference type="RefSeq" id="WP_188795520.1">
    <property type="nucleotide sequence ID" value="NZ_BMJA01000002.1"/>
</dbReference>
<name>A0ABQ1GCP3_9GAMM</name>
<evidence type="ECO:0000313" key="2">
    <source>
        <dbReference type="Proteomes" id="UP000620046"/>
    </source>
</evidence>
<accession>A0ABQ1GCP3</accession>
<evidence type="ECO:0008006" key="3">
    <source>
        <dbReference type="Google" id="ProtNLM"/>
    </source>
</evidence>
<organism evidence="1 2">
    <name type="scientific">Dyella nitratireducens</name>
    <dbReference type="NCBI Taxonomy" id="1849580"/>
    <lineage>
        <taxon>Bacteria</taxon>
        <taxon>Pseudomonadati</taxon>
        <taxon>Pseudomonadota</taxon>
        <taxon>Gammaproteobacteria</taxon>
        <taxon>Lysobacterales</taxon>
        <taxon>Rhodanobacteraceae</taxon>
        <taxon>Dyella</taxon>
    </lineage>
</organism>
<dbReference type="Proteomes" id="UP000620046">
    <property type="component" value="Unassembled WGS sequence"/>
</dbReference>
<sequence length="292" mass="33016">MSESDELNVSQYIHTDDVRRRCLFTGVDVPGTKRGEHVIPRWLVKDHALQDGGVQLGQPEALARILEFTAPADAVANQTFGALEQRIKENQADVSDDELYLWLLKLSSGMLWNHRRLAENAQHPRAPVQFDVRLEGIVSNEFQDAYAKWMDGSFSRKGSLTKLPSGVDRLMILHIFGVTLLDFEHETHEGIFPYVLMAMGRPGHPLLVASFFDTGRKWEEDIVYSAWASNEVATTPEVPFVRAALATALYTMELRPLVSSEEQEQRLMDGIAHAAGVRRFTDDEGVKRFRPR</sequence>
<keyword evidence="2" id="KW-1185">Reference proteome</keyword>
<comment type="caution">
    <text evidence="1">The sequence shown here is derived from an EMBL/GenBank/DDBJ whole genome shotgun (WGS) entry which is preliminary data.</text>
</comment>
<dbReference type="EMBL" id="BMJA01000002">
    <property type="protein sequence ID" value="GGA40918.1"/>
    <property type="molecule type" value="Genomic_DNA"/>
</dbReference>
<gene>
    <name evidence="1" type="ORF">GCM10010981_32680</name>
</gene>
<reference evidence="2" key="1">
    <citation type="journal article" date="2019" name="Int. J. Syst. Evol. Microbiol.">
        <title>The Global Catalogue of Microorganisms (GCM) 10K type strain sequencing project: providing services to taxonomists for standard genome sequencing and annotation.</title>
        <authorList>
            <consortium name="The Broad Institute Genomics Platform"/>
            <consortium name="The Broad Institute Genome Sequencing Center for Infectious Disease"/>
            <person name="Wu L."/>
            <person name="Ma J."/>
        </authorList>
    </citation>
    <scope>NUCLEOTIDE SEQUENCE [LARGE SCALE GENOMIC DNA]</scope>
    <source>
        <strain evidence="2">CGMCC 1.15439</strain>
    </source>
</reference>
<proteinExistence type="predicted"/>